<comment type="caution">
    <text evidence="1">The sequence shown here is derived from an EMBL/GenBank/DDBJ whole genome shotgun (WGS) entry which is preliminary data.</text>
</comment>
<gene>
    <name evidence="1" type="primary">PLESTMB000392</name>
    <name evidence="1" type="ORF">PLESTB_001135800</name>
</gene>
<dbReference type="Proteomes" id="UP001165080">
    <property type="component" value="Unassembled WGS sequence"/>
</dbReference>
<keyword evidence="2" id="KW-1185">Reference proteome</keyword>
<dbReference type="EMBL" id="BRXU01000016">
    <property type="protein sequence ID" value="GLC56694.1"/>
    <property type="molecule type" value="Genomic_DNA"/>
</dbReference>
<protein>
    <submittedName>
        <fullName evidence="1">Uncharacterized protein</fullName>
    </submittedName>
</protein>
<organism evidence="1 2">
    <name type="scientific">Pleodorina starrii</name>
    <dbReference type="NCBI Taxonomy" id="330485"/>
    <lineage>
        <taxon>Eukaryota</taxon>
        <taxon>Viridiplantae</taxon>
        <taxon>Chlorophyta</taxon>
        <taxon>core chlorophytes</taxon>
        <taxon>Chlorophyceae</taxon>
        <taxon>CS clade</taxon>
        <taxon>Chlamydomonadales</taxon>
        <taxon>Volvocaceae</taxon>
        <taxon>Pleodorina</taxon>
    </lineage>
</organism>
<reference evidence="1 2" key="1">
    <citation type="journal article" date="2023" name="Commun. Biol.">
        <title>Reorganization of the ancestral sex-determining regions during the evolution of trioecy in Pleodorina starrii.</title>
        <authorList>
            <person name="Takahashi K."/>
            <person name="Suzuki S."/>
            <person name="Kawai-Toyooka H."/>
            <person name="Yamamoto K."/>
            <person name="Hamaji T."/>
            <person name="Ootsuki R."/>
            <person name="Yamaguchi H."/>
            <person name="Kawachi M."/>
            <person name="Higashiyama T."/>
            <person name="Nozaki H."/>
        </authorList>
    </citation>
    <scope>NUCLEOTIDE SEQUENCE [LARGE SCALE GENOMIC DNA]</scope>
    <source>
        <strain evidence="1 2">NIES-4479</strain>
    </source>
</reference>
<dbReference type="AlphaFoldDB" id="A0A9W6BR38"/>
<name>A0A9W6BR38_9CHLO</name>
<evidence type="ECO:0000313" key="2">
    <source>
        <dbReference type="Proteomes" id="UP001165080"/>
    </source>
</evidence>
<sequence>MTVAAVWESRGCGRCLTSPVLERHGSRMNGEVGGGLGGGMLMMWRCERVVWVEGGHESGPLGLGDRWGRPSLMGSCLLRAWRHWQASCRLRVQARSCQEEGCGARSWVPRGAAGKVVKLVAPVLVQQQTSDVGCWRRRQREAAAEREAAA</sequence>
<proteinExistence type="predicted"/>
<evidence type="ECO:0000313" key="1">
    <source>
        <dbReference type="EMBL" id="GLC56694.1"/>
    </source>
</evidence>
<accession>A0A9W6BR38</accession>